<dbReference type="InterPro" id="IPR009241">
    <property type="entry name" value="HigB-like"/>
</dbReference>
<keyword evidence="2" id="KW-1185">Reference proteome</keyword>
<protein>
    <submittedName>
        <fullName evidence="1">Type II toxin-antitoxin system RelE/ParE family toxin</fullName>
    </submittedName>
</protein>
<dbReference type="EMBL" id="CP037933">
    <property type="protein sequence ID" value="QBN19231.1"/>
    <property type="molecule type" value="Genomic_DNA"/>
</dbReference>
<accession>A0A4P6Y8M7</accession>
<proteinExistence type="predicted"/>
<dbReference type="Proteomes" id="UP000291124">
    <property type="component" value="Chromosome"/>
</dbReference>
<dbReference type="KEGG" id="fnk:E1750_10590"/>
<organism evidence="1 2">
    <name type="scientific">Flavobacterium nackdongense</name>
    <dbReference type="NCBI Taxonomy" id="2547394"/>
    <lineage>
        <taxon>Bacteria</taxon>
        <taxon>Pseudomonadati</taxon>
        <taxon>Bacteroidota</taxon>
        <taxon>Flavobacteriia</taxon>
        <taxon>Flavobacteriales</taxon>
        <taxon>Flavobacteriaceae</taxon>
        <taxon>Flavobacterium</taxon>
    </lineage>
</organism>
<dbReference type="OrthoDB" id="573082at2"/>
<evidence type="ECO:0000313" key="1">
    <source>
        <dbReference type="EMBL" id="QBN19231.1"/>
    </source>
</evidence>
<name>A0A4P6Y8M7_9FLAO</name>
<dbReference type="RefSeq" id="WP_133276750.1">
    <property type="nucleotide sequence ID" value="NZ_CP037933.1"/>
</dbReference>
<dbReference type="AlphaFoldDB" id="A0A4P6Y8M7"/>
<gene>
    <name evidence="1" type="ORF">E1750_10590</name>
</gene>
<sequence>MEKIRKIHFYKNYFEDFFEKQTEKAKNKIDEVLFLITVIERVPRKFLKHIEGTNGLYEVRVELGNNIYRIFCCFDEGRLVVLFNGFQKKTQKTPKSEIDKAEKLKTEYFNEK</sequence>
<evidence type="ECO:0000313" key="2">
    <source>
        <dbReference type="Proteomes" id="UP000291124"/>
    </source>
</evidence>
<dbReference type="Pfam" id="PF05973">
    <property type="entry name" value="Gp49"/>
    <property type="match status" value="1"/>
</dbReference>
<reference evidence="2" key="1">
    <citation type="submission" date="2019-03" db="EMBL/GenBank/DDBJ databases">
        <title>Flavobacterium sp.</title>
        <authorList>
            <person name="Kim H."/>
        </authorList>
    </citation>
    <scope>NUCLEOTIDE SEQUENCE [LARGE SCALE GENOMIC DNA]</scope>
    <source>
        <strain evidence="2">GS13</strain>
    </source>
</reference>